<feature type="site" description="Interaction with DNA" evidence="10">
    <location>
        <position position="143"/>
    </location>
</feature>
<comment type="similarity">
    <text evidence="2 10">Belongs to the type IA topoisomerase family.</text>
</comment>
<dbReference type="InterPro" id="IPR013498">
    <property type="entry name" value="Topo_IA_Znf"/>
</dbReference>
<dbReference type="CDD" id="cd03363">
    <property type="entry name" value="TOPRIM_TopoIA_TopoI"/>
    <property type="match status" value="1"/>
</dbReference>
<comment type="caution">
    <text evidence="13">The sequence shown here is derived from an EMBL/GenBank/DDBJ whole genome shotgun (WGS) entry which is preliminary data.</text>
</comment>
<dbReference type="Pfam" id="PF01396">
    <property type="entry name" value="Zn_ribbon_Top1"/>
    <property type="match status" value="2"/>
</dbReference>
<dbReference type="Gene3D" id="3.30.65.10">
    <property type="entry name" value="Bacterial Topoisomerase I, domain 1"/>
    <property type="match status" value="2"/>
</dbReference>
<comment type="function">
    <text evidence="10">Releases the supercoiling and torsional tension of DNA, which is introduced during the DNA replication and transcription, by transiently cleaving and rejoining one strand of the DNA duplex. Introduces a single-strand break via transesterification at a target site in duplex DNA. The scissile phosphodiester is attacked by the catalytic tyrosine of the enzyme, resulting in the formation of a DNA-(5'-phosphotyrosyl)-enzyme intermediate and the expulsion of a 3'-OH DNA strand. The free DNA strand then undergoes passage around the unbroken strand, thus removing DNA supercoils. Finally, in the religation step, the DNA 3'-OH attacks the covalent intermediate to expel the active-site tyrosine and restore the DNA phosphodiester backbone.</text>
</comment>
<name>A0A1F7YRC2_9BACT</name>
<dbReference type="Gene3D" id="1.10.460.10">
    <property type="entry name" value="Topoisomerase I, domain 2"/>
    <property type="match status" value="1"/>
</dbReference>
<dbReference type="InterPro" id="IPR023406">
    <property type="entry name" value="Topo_IA_AS"/>
</dbReference>
<evidence type="ECO:0000256" key="7">
    <source>
        <dbReference type="ARBA" id="ARBA00023029"/>
    </source>
</evidence>
<dbReference type="AlphaFoldDB" id="A0A1F7YRC2"/>
<dbReference type="SUPFAM" id="SSF56712">
    <property type="entry name" value="Prokaryotic type I DNA topoisomerase"/>
    <property type="match status" value="1"/>
</dbReference>
<dbReference type="PROSITE" id="PS00396">
    <property type="entry name" value="TOPO_IA_1"/>
    <property type="match status" value="1"/>
</dbReference>
<dbReference type="Pfam" id="PF01131">
    <property type="entry name" value="Topoisom_bac"/>
    <property type="match status" value="1"/>
</dbReference>
<organism evidence="13 14">
    <name type="scientific">Candidatus Woesebacteria bacterium RIFCSPHIGHO2_01_FULL_41_10</name>
    <dbReference type="NCBI Taxonomy" id="1802500"/>
    <lineage>
        <taxon>Bacteria</taxon>
        <taxon>Candidatus Woeseibacteriota</taxon>
    </lineage>
</organism>
<evidence type="ECO:0000256" key="10">
    <source>
        <dbReference type="HAMAP-Rule" id="MF_00952"/>
    </source>
</evidence>
<feature type="domain" description="Topo IA-type catalytic" evidence="12">
    <location>
        <begin position="129"/>
        <end position="546"/>
    </location>
</feature>
<dbReference type="Gene3D" id="1.10.290.10">
    <property type="entry name" value="Topoisomerase I, domain 4"/>
    <property type="match status" value="1"/>
</dbReference>
<dbReference type="NCBIfam" id="TIGR01051">
    <property type="entry name" value="topA_bact"/>
    <property type="match status" value="1"/>
</dbReference>
<dbReference type="SMART" id="SM00493">
    <property type="entry name" value="TOPRIM"/>
    <property type="match status" value="1"/>
</dbReference>
<dbReference type="HAMAP" id="MF_00952">
    <property type="entry name" value="Topoisom_1_prok"/>
    <property type="match status" value="1"/>
</dbReference>
<dbReference type="InterPro" id="IPR000380">
    <property type="entry name" value="Topo_IA"/>
</dbReference>
<evidence type="ECO:0000256" key="1">
    <source>
        <dbReference type="ARBA" id="ARBA00000213"/>
    </source>
</evidence>
<sequence length="655" mass="74244">MNLIIVESPTKARTLSRFLGKDYIVEATVGHIKDLPKSPISIDIANGFTPDYQVVPKQQKTIATLKKAAKSASRIYLATDPDREGEAISAHVKEILSEDGVKGDIKRIVFHEITKEAVEDAIEHPRLVDAHLVDAQVARRVLDRLVGYKVSPILWKKVRLGLSAGRVQTVAVRLIVERERDIREFKPVEYWEIASEVKKDDQNFLVSLLRMDDKNAVVSNKEQADAIVADLKNATHIVLSVKRAETKKSPYPPFTTSTMSQAAARIFGWSAKRTMTVAQHLYEEGLITYHRTDSTNLSQQAISEVRGFIQKEYGESYLPEHERVYKKKSKNAQEAHEAIRPTHVATSKEVALEKLDVSAEKLYELIWKRFVACQMAQSVYDRTTIDVGASKYLLRATGQIMKFDGWRKVMPMKMSDDEIPLPSLIEGETLALIEVHSDQKFTQPPARYNEASLIKQMEALGIGRPSTYAPTISTIVARQYVEKQEGKFFTTPVGETVNDFLLSNFDGIFEYQFTAGMEDDLDKIARGELSWRDRMQTFWEPFAKELERVEKTAERVKIPVEKIGEPCPLCGESDKGEKVIRVGRFGKFISCSRFPDCKFTDRFVEKINMECPKCGTGEVIIKKTKKGRTFFGCSRYPDCDYASWKNPQKSSAESE</sequence>
<evidence type="ECO:0000256" key="5">
    <source>
        <dbReference type="ARBA" id="ARBA00022833"/>
    </source>
</evidence>
<evidence type="ECO:0000256" key="4">
    <source>
        <dbReference type="ARBA" id="ARBA00022771"/>
    </source>
</evidence>
<comment type="catalytic activity">
    <reaction evidence="1 10">
        <text>ATP-independent breakage of single-stranded DNA, followed by passage and rejoining.</text>
        <dbReference type="EC" id="5.6.2.1"/>
    </reaction>
</comment>
<dbReference type="PROSITE" id="PS52039">
    <property type="entry name" value="TOPO_IA_2"/>
    <property type="match status" value="1"/>
</dbReference>
<dbReference type="PANTHER" id="PTHR42785:SF1">
    <property type="entry name" value="DNA TOPOISOMERASE"/>
    <property type="match status" value="1"/>
</dbReference>
<dbReference type="SMART" id="SM00436">
    <property type="entry name" value="TOP1Bc"/>
    <property type="match status" value="1"/>
</dbReference>
<dbReference type="Gene3D" id="3.40.50.140">
    <property type="match status" value="1"/>
</dbReference>
<evidence type="ECO:0000256" key="6">
    <source>
        <dbReference type="ARBA" id="ARBA00022842"/>
    </source>
</evidence>
<evidence type="ECO:0000313" key="14">
    <source>
        <dbReference type="Proteomes" id="UP000177263"/>
    </source>
</evidence>
<dbReference type="EMBL" id="MGGM01000007">
    <property type="protein sequence ID" value="OGM29904.1"/>
    <property type="molecule type" value="Genomic_DNA"/>
</dbReference>
<dbReference type="InterPro" id="IPR013824">
    <property type="entry name" value="Topo_IA_cen_sub1"/>
</dbReference>
<dbReference type="InterPro" id="IPR006171">
    <property type="entry name" value="TOPRIM_dom"/>
</dbReference>
<evidence type="ECO:0000256" key="9">
    <source>
        <dbReference type="ARBA" id="ARBA00023235"/>
    </source>
</evidence>
<dbReference type="SMART" id="SM00437">
    <property type="entry name" value="TOP1Ac"/>
    <property type="match status" value="1"/>
</dbReference>
<feature type="site" description="Interaction with DNA" evidence="10">
    <location>
        <position position="148"/>
    </location>
</feature>
<keyword evidence="3" id="KW-0479">Metal-binding</keyword>
<dbReference type="Gene3D" id="2.70.20.10">
    <property type="entry name" value="Topoisomerase I, domain 3"/>
    <property type="match status" value="1"/>
</dbReference>
<dbReference type="CDD" id="cd00186">
    <property type="entry name" value="TOP1Ac"/>
    <property type="match status" value="1"/>
</dbReference>
<keyword evidence="4" id="KW-0863">Zinc-finger</keyword>
<keyword evidence="7 10" id="KW-0799">Topoisomerase</keyword>
<dbReference type="SUPFAM" id="SSF57783">
    <property type="entry name" value="Zinc beta-ribbon"/>
    <property type="match status" value="1"/>
</dbReference>
<evidence type="ECO:0000259" key="11">
    <source>
        <dbReference type="PROSITE" id="PS50880"/>
    </source>
</evidence>
<protein>
    <recommendedName>
        <fullName evidence="10">DNA topoisomerase 1</fullName>
        <ecNumber evidence="10">5.6.2.1</ecNumber>
    </recommendedName>
    <alternativeName>
        <fullName evidence="10">DNA topoisomerase I</fullName>
    </alternativeName>
</protein>
<dbReference type="GO" id="GO:0006265">
    <property type="term" value="P:DNA topological change"/>
    <property type="evidence" value="ECO:0007669"/>
    <property type="project" value="UniProtKB-UniRule"/>
</dbReference>
<dbReference type="InterPro" id="IPR013497">
    <property type="entry name" value="Topo_IA_cen"/>
</dbReference>
<dbReference type="InterPro" id="IPR013825">
    <property type="entry name" value="Topo_IA_cen_sub2"/>
</dbReference>
<dbReference type="InterPro" id="IPR013826">
    <property type="entry name" value="Topo_IA_cen_sub3"/>
</dbReference>
<dbReference type="GO" id="GO:0008270">
    <property type="term" value="F:zinc ion binding"/>
    <property type="evidence" value="ECO:0007669"/>
    <property type="project" value="UniProtKB-KW"/>
</dbReference>
<keyword evidence="8 10" id="KW-0238">DNA-binding</keyword>
<evidence type="ECO:0000256" key="2">
    <source>
        <dbReference type="ARBA" id="ARBA00009446"/>
    </source>
</evidence>
<dbReference type="PANTHER" id="PTHR42785">
    <property type="entry name" value="DNA TOPOISOMERASE, TYPE IA, CORE"/>
    <property type="match status" value="1"/>
</dbReference>
<dbReference type="InterPro" id="IPR003601">
    <property type="entry name" value="Topo_IA_2"/>
</dbReference>
<keyword evidence="9 10" id="KW-0413">Isomerase</keyword>
<dbReference type="GO" id="GO:0003917">
    <property type="term" value="F:DNA topoisomerase type I (single strand cut, ATP-independent) activity"/>
    <property type="evidence" value="ECO:0007669"/>
    <property type="project" value="UniProtKB-UniRule"/>
</dbReference>
<gene>
    <name evidence="10" type="primary">topA</name>
    <name evidence="13" type="ORF">A2801_00955</name>
</gene>
<feature type="site" description="Interaction with DNA" evidence="10">
    <location>
        <position position="155"/>
    </location>
</feature>
<feature type="region of interest" description="Interaction with DNA" evidence="10">
    <location>
        <begin position="163"/>
        <end position="168"/>
    </location>
</feature>
<dbReference type="PROSITE" id="PS50880">
    <property type="entry name" value="TOPRIM"/>
    <property type="match status" value="1"/>
</dbReference>
<feature type="domain" description="Toprim" evidence="11">
    <location>
        <begin position="1"/>
        <end position="113"/>
    </location>
</feature>
<keyword evidence="5" id="KW-0862">Zinc</keyword>
<accession>A0A1F7YRC2</accession>
<evidence type="ECO:0000259" key="12">
    <source>
        <dbReference type="PROSITE" id="PS52039"/>
    </source>
</evidence>
<evidence type="ECO:0000256" key="8">
    <source>
        <dbReference type="ARBA" id="ARBA00023125"/>
    </source>
</evidence>
<dbReference type="InterPro" id="IPR034149">
    <property type="entry name" value="TOPRIM_TopoI"/>
</dbReference>
<keyword evidence="6" id="KW-0460">Magnesium</keyword>
<dbReference type="EC" id="5.6.2.1" evidence="10"/>
<feature type="site" description="Interaction with DNA" evidence="10">
    <location>
        <position position="139"/>
    </location>
</feature>
<reference evidence="13 14" key="1">
    <citation type="journal article" date="2016" name="Nat. Commun.">
        <title>Thousands of microbial genomes shed light on interconnected biogeochemical processes in an aquifer system.</title>
        <authorList>
            <person name="Anantharaman K."/>
            <person name="Brown C.T."/>
            <person name="Hug L.A."/>
            <person name="Sharon I."/>
            <person name="Castelle C.J."/>
            <person name="Probst A.J."/>
            <person name="Thomas B.C."/>
            <person name="Singh A."/>
            <person name="Wilkins M.J."/>
            <person name="Karaoz U."/>
            <person name="Brodie E.L."/>
            <person name="Williams K.H."/>
            <person name="Hubbard S.S."/>
            <person name="Banfield J.F."/>
        </authorList>
    </citation>
    <scope>NUCLEOTIDE SEQUENCE [LARGE SCALE GENOMIC DNA]</scope>
</reference>
<feature type="active site" description="O-(5'-phospho-DNA)-tyrosine intermediate" evidence="10">
    <location>
        <position position="289"/>
    </location>
</feature>
<feature type="site" description="Interaction with DNA" evidence="10">
    <location>
        <position position="478"/>
    </location>
</feature>
<dbReference type="Proteomes" id="UP000177263">
    <property type="component" value="Unassembled WGS sequence"/>
</dbReference>
<dbReference type="GO" id="GO:0003677">
    <property type="term" value="F:DNA binding"/>
    <property type="evidence" value="ECO:0007669"/>
    <property type="project" value="UniProtKB-KW"/>
</dbReference>
<dbReference type="InterPro" id="IPR005733">
    <property type="entry name" value="TopoI_bac-type"/>
</dbReference>
<dbReference type="InterPro" id="IPR028612">
    <property type="entry name" value="Topoisom_1_IA"/>
</dbReference>
<proteinExistence type="inferred from homology"/>
<evidence type="ECO:0000313" key="13">
    <source>
        <dbReference type="EMBL" id="OGM29904.1"/>
    </source>
</evidence>
<dbReference type="GO" id="GO:0005694">
    <property type="term" value="C:chromosome"/>
    <property type="evidence" value="ECO:0007669"/>
    <property type="project" value="InterPro"/>
</dbReference>
<feature type="site" description="Interaction with DNA" evidence="10">
    <location>
        <position position="140"/>
    </location>
</feature>
<dbReference type="Pfam" id="PF01751">
    <property type="entry name" value="Toprim"/>
    <property type="match status" value="1"/>
</dbReference>
<evidence type="ECO:0000256" key="3">
    <source>
        <dbReference type="ARBA" id="ARBA00022723"/>
    </source>
</evidence>
<feature type="site" description="Interaction with DNA" evidence="10">
    <location>
        <position position="31"/>
    </location>
</feature>
<dbReference type="InterPro" id="IPR023405">
    <property type="entry name" value="Topo_IA_core_domain"/>
</dbReference>
<feature type="site" description="Interaction with DNA" evidence="10">
    <location>
        <position position="291"/>
    </location>
</feature>
<dbReference type="PRINTS" id="PR00417">
    <property type="entry name" value="PRTPISMRASEI"/>
</dbReference>
<comment type="subunit">
    <text evidence="10">Monomer.</text>
</comment>
<dbReference type="STRING" id="1802500.A2801_00955"/>
<dbReference type="InterPro" id="IPR003602">
    <property type="entry name" value="Topo_IA_DNA-bd_dom"/>
</dbReference>